<dbReference type="CDD" id="cd00082">
    <property type="entry name" value="HisKA"/>
    <property type="match status" value="1"/>
</dbReference>
<evidence type="ECO:0000256" key="11">
    <source>
        <dbReference type="ARBA" id="ARBA00068150"/>
    </source>
</evidence>
<dbReference type="eggNOG" id="COG4251">
    <property type="taxonomic scope" value="Bacteria"/>
</dbReference>
<dbReference type="InterPro" id="IPR003661">
    <property type="entry name" value="HisK_dim/P_dom"/>
</dbReference>
<dbReference type="InterPro" id="IPR005467">
    <property type="entry name" value="His_kinase_dom"/>
</dbReference>
<keyword evidence="6" id="KW-0547">Nucleotide-binding</keyword>
<feature type="modified residue" description="4-aspartylphosphate" evidence="12">
    <location>
        <position position="579"/>
    </location>
</feature>
<dbReference type="InterPro" id="IPR011006">
    <property type="entry name" value="CheY-like_superfamily"/>
</dbReference>
<keyword evidence="7 18" id="KW-0418">Kinase</keyword>
<dbReference type="SUPFAM" id="SSF52172">
    <property type="entry name" value="CheY-like"/>
    <property type="match status" value="2"/>
</dbReference>
<dbReference type="InterPro" id="IPR004358">
    <property type="entry name" value="Sig_transdc_His_kin-like_C"/>
</dbReference>
<dbReference type="InterPro" id="IPR003660">
    <property type="entry name" value="HAMP_dom"/>
</dbReference>
<evidence type="ECO:0000259" key="15">
    <source>
        <dbReference type="PROSITE" id="PS50109"/>
    </source>
</evidence>
<evidence type="ECO:0000256" key="9">
    <source>
        <dbReference type="ARBA" id="ARBA00023012"/>
    </source>
</evidence>
<dbReference type="PROSITE" id="PS50110">
    <property type="entry name" value="RESPONSE_REGULATORY"/>
    <property type="match status" value="2"/>
</dbReference>
<evidence type="ECO:0000256" key="6">
    <source>
        <dbReference type="ARBA" id="ARBA00022741"/>
    </source>
</evidence>
<dbReference type="RefSeq" id="WP_015336290.1">
    <property type="nucleotide sequence ID" value="NC_020055.1"/>
</dbReference>
<dbReference type="Gene3D" id="3.40.50.2300">
    <property type="match status" value="2"/>
</dbReference>
<reference evidence="18 19" key="1">
    <citation type="submission" date="2012-10" db="EMBL/GenBank/DDBJ databases">
        <authorList>
            <person name="Genoscope - CEA"/>
        </authorList>
    </citation>
    <scope>NUCLEOTIDE SEQUENCE [LARGE SCALE GENOMIC DNA]</scope>
    <source>
        <strain evidence="19">AM13 / DSM 14728</strain>
    </source>
</reference>
<dbReference type="PANTHER" id="PTHR45339:SF5">
    <property type="entry name" value="HISTIDINE KINASE"/>
    <property type="match status" value="1"/>
</dbReference>
<evidence type="ECO:0000259" key="16">
    <source>
        <dbReference type="PROSITE" id="PS50110"/>
    </source>
</evidence>
<dbReference type="InterPro" id="IPR003594">
    <property type="entry name" value="HATPase_dom"/>
</dbReference>
<dbReference type="KEGG" id="dhy:DESAM_21410"/>
<keyword evidence="19" id="KW-1185">Reference proteome</keyword>
<keyword evidence="4 12" id="KW-0597">Phosphoprotein</keyword>
<accession>L0RBT7</accession>
<dbReference type="SUPFAM" id="SSF158472">
    <property type="entry name" value="HAMP domain-like"/>
    <property type="match status" value="1"/>
</dbReference>
<dbReference type="SMART" id="SM00388">
    <property type="entry name" value="HisKA"/>
    <property type="match status" value="1"/>
</dbReference>
<dbReference type="Gene3D" id="1.10.287.130">
    <property type="match status" value="1"/>
</dbReference>
<dbReference type="PROSITE" id="PS50109">
    <property type="entry name" value="HIS_KIN"/>
    <property type="match status" value="1"/>
</dbReference>
<gene>
    <name evidence="18" type="ORF">DESAM_21410</name>
</gene>
<evidence type="ECO:0000256" key="10">
    <source>
        <dbReference type="ARBA" id="ARBA00064003"/>
    </source>
</evidence>
<dbReference type="InterPro" id="IPR001789">
    <property type="entry name" value="Sig_transdc_resp-reg_receiver"/>
</dbReference>
<dbReference type="CDD" id="cd06225">
    <property type="entry name" value="HAMP"/>
    <property type="match status" value="1"/>
</dbReference>
<dbReference type="InterPro" id="IPR036097">
    <property type="entry name" value="HisK_dim/P_sf"/>
</dbReference>
<feature type="modified residue" description="4-aspartylphosphate" evidence="12">
    <location>
        <position position="710"/>
    </location>
</feature>
<evidence type="ECO:0000256" key="1">
    <source>
        <dbReference type="ARBA" id="ARBA00000085"/>
    </source>
</evidence>
<dbReference type="SUPFAM" id="SSF47384">
    <property type="entry name" value="Homodimeric domain of signal transducing histidine kinase"/>
    <property type="match status" value="1"/>
</dbReference>
<dbReference type="InterPro" id="IPR036890">
    <property type="entry name" value="HATPase_C_sf"/>
</dbReference>
<evidence type="ECO:0000256" key="14">
    <source>
        <dbReference type="SAM" id="Phobius"/>
    </source>
</evidence>
<keyword evidence="13" id="KW-0175">Coiled coil</keyword>
<keyword evidence="5" id="KW-0808">Transferase</keyword>
<evidence type="ECO:0000256" key="13">
    <source>
        <dbReference type="SAM" id="Coils"/>
    </source>
</evidence>
<feature type="coiled-coil region" evidence="13">
    <location>
        <begin position="219"/>
        <end position="278"/>
    </location>
</feature>
<protein>
    <recommendedName>
        <fullName evidence="11">Sensory/regulatory protein RpfC</fullName>
        <ecNumber evidence="3">2.7.13.3</ecNumber>
    </recommendedName>
</protein>
<dbReference type="PANTHER" id="PTHR45339">
    <property type="entry name" value="HYBRID SIGNAL TRANSDUCTION HISTIDINE KINASE J"/>
    <property type="match status" value="1"/>
</dbReference>
<dbReference type="PATRIC" id="fig|1121451.3.peg.1656"/>
<feature type="domain" description="Histidine kinase" evidence="15">
    <location>
        <begin position="288"/>
        <end position="509"/>
    </location>
</feature>
<evidence type="ECO:0000256" key="4">
    <source>
        <dbReference type="ARBA" id="ARBA00022553"/>
    </source>
</evidence>
<dbReference type="Gene3D" id="3.30.565.10">
    <property type="entry name" value="Histidine kinase-like ATPase, C-terminal domain"/>
    <property type="match status" value="1"/>
</dbReference>
<evidence type="ECO:0000313" key="18">
    <source>
        <dbReference type="EMBL" id="CCO23687.1"/>
    </source>
</evidence>
<evidence type="ECO:0000256" key="7">
    <source>
        <dbReference type="ARBA" id="ARBA00022777"/>
    </source>
</evidence>
<dbReference type="CDD" id="cd16922">
    <property type="entry name" value="HATPase_EvgS-ArcB-TorS-like"/>
    <property type="match status" value="1"/>
</dbReference>
<comment type="catalytic activity">
    <reaction evidence="1">
        <text>ATP + protein L-histidine = ADP + protein N-phospho-L-histidine.</text>
        <dbReference type="EC" id="2.7.13.3"/>
    </reaction>
</comment>
<evidence type="ECO:0000256" key="3">
    <source>
        <dbReference type="ARBA" id="ARBA00012438"/>
    </source>
</evidence>
<feature type="domain" description="Response regulatory" evidence="16">
    <location>
        <begin position="525"/>
        <end position="646"/>
    </location>
</feature>
<feature type="domain" description="Response regulatory" evidence="16">
    <location>
        <begin position="661"/>
        <end position="780"/>
    </location>
</feature>
<feature type="transmembrane region" description="Helical" evidence="14">
    <location>
        <begin position="12"/>
        <end position="30"/>
    </location>
</feature>
<dbReference type="FunFam" id="3.30.565.10:FF:000010">
    <property type="entry name" value="Sensor histidine kinase RcsC"/>
    <property type="match status" value="1"/>
</dbReference>
<dbReference type="EMBL" id="FO203522">
    <property type="protein sequence ID" value="CCO23687.1"/>
    <property type="molecule type" value="Genomic_DNA"/>
</dbReference>
<dbReference type="EC" id="2.7.13.3" evidence="3"/>
<dbReference type="HOGENOM" id="CLU_000445_104_15_7"/>
<dbReference type="OrthoDB" id="5378360at2"/>
<dbReference type="SMART" id="SM00448">
    <property type="entry name" value="REC"/>
    <property type="match status" value="2"/>
</dbReference>
<evidence type="ECO:0000256" key="2">
    <source>
        <dbReference type="ARBA" id="ARBA00004370"/>
    </source>
</evidence>
<keyword evidence="8" id="KW-0067">ATP-binding</keyword>
<dbReference type="GO" id="GO:0000155">
    <property type="term" value="F:phosphorelay sensor kinase activity"/>
    <property type="evidence" value="ECO:0007669"/>
    <property type="project" value="InterPro"/>
</dbReference>
<evidence type="ECO:0000256" key="5">
    <source>
        <dbReference type="ARBA" id="ARBA00022679"/>
    </source>
</evidence>
<dbReference type="SMART" id="SM00304">
    <property type="entry name" value="HAMP"/>
    <property type="match status" value="1"/>
</dbReference>
<dbReference type="Pfam" id="PF00672">
    <property type="entry name" value="HAMP"/>
    <property type="match status" value="1"/>
</dbReference>
<dbReference type="Gene3D" id="6.10.340.10">
    <property type="match status" value="1"/>
</dbReference>
<organism evidence="18 19">
    <name type="scientific">Maridesulfovibrio hydrothermalis AM13 = DSM 14728</name>
    <dbReference type="NCBI Taxonomy" id="1121451"/>
    <lineage>
        <taxon>Bacteria</taxon>
        <taxon>Pseudomonadati</taxon>
        <taxon>Thermodesulfobacteriota</taxon>
        <taxon>Desulfovibrionia</taxon>
        <taxon>Desulfovibrionales</taxon>
        <taxon>Desulfovibrionaceae</taxon>
        <taxon>Maridesulfovibrio</taxon>
    </lineage>
</organism>
<dbReference type="Pfam" id="PF02518">
    <property type="entry name" value="HATPase_c"/>
    <property type="match status" value="1"/>
</dbReference>
<dbReference type="GO" id="GO:0005524">
    <property type="term" value="F:ATP binding"/>
    <property type="evidence" value="ECO:0007669"/>
    <property type="project" value="UniProtKB-KW"/>
</dbReference>
<dbReference type="GO" id="GO:0016020">
    <property type="term" value="C:membrane"/>
    <property type="evidence" value="ECO:0007669"/>
    <property type="project" value="UniProtKB-SubCell"/>
</dbReference>
<dbReference type="CDD" id="cd17546">
    <property type="entry name" value="REC_hyHK_CKI1_RcsC-like"/>
    <property type="match status" value="1"/>
</dbReference>
<keyword evidence="14" id="KW-0472">Membrane</keyword>
<dbReference type="STRING" id="1121451.DESAM_21410"/>
<evidence type="ECO:0000259" key="17">
    <source>
        <dbReference type="PROSITE" id="PS50885"/>
    </source>
</evidence>
<evidence type="ECO:0000256" key="8">
    <source>
        <dbReference type="ARBA" id="ARBA00022840"/>
    </source>
</evidence>
<dbReference type="FunFam" id="1.10.287.130:FF:000002">
    <property type="entry name" value="Two-component osmosensing histidine kinase"/>
    <property type="match status" value="1"/>
</dbReference>
<comment type="subcellular location">
    <subcellularLocation>
        <location evidence="2">Membrane</location>
    </subcellularLocation>
</comment>
<name>L0RBT7_9BACT</name>
<dbReference type="AlphaFoldDB" id="L0RBT7"/>
<keyword evidence="14" id="KW-0812">Transmembrane</keyword>
<keyword evidence="9" id="KW-0902">Two-component regulatory system</keyword>
<dbReference type="SMART" id="SM00387">
    <property type="entry name" value="HATPase_c"/>
    <property type="match status" value="1"/>
</dbReference>
<dbReference type="Proteomes" id="UP000010808">
    <property type="component" value="Chromosome"/>
</dbReference>
<evidence type="ECO:0000256" key="12">
    <source>
        <dbReference type="PROSITE-ProRule" id="PRU00169"/>
    </source>
</evidence>
<dbReference type="PROSITE" id="PS50885">
    <property type="entry name" value="HAMP"/>
    <property type="match status" value="1"/>
</dbReference>
<dbReference type="PRINTS" id="PR00344">
    <property type="entry name" value="BCTRLSENSOR"/>
</dbReference>
<proteinExistence type="predicted"/>
<evidence type="ECO:0000313" key="19">
    <source>
        <dbReference type="Proteomes" id="UP000010808"/>
    </source>
</evidence>
<feature type="domain" description="HAMP" evidence="17">
    <location>
        <begin position="168"/>
        <end position="220"/>
    </location>
</feature>
<dbReference type="SUPFAM" id="SSF55874">
    <property type="entry name" value="ATPase domain of HSP90 chaperone/DNA topoisomerase II/histidine kinase"/>
    <property type="match status" value="1"/>
</dbReference>
<sequence>MLNFFRIKYRVTLGLLLIWIAVMLPFGFIATDYHQEEALNSLKSKGEGIASLVAFSSGDAIVKYQNTRIEELVRSACTSSDIISCGVFTQSGELVSEFVDTGKSLSGDEVIYVEKRILKDGEYLGYVRVGVLKGSKTEVLGFILNSLIPALLCFVVLGGICVNFFLSRTFVSPVISLSRQASRITQGDFEEFDDEGRKDEVGDLARSLNSLARKFSLMNSDLEKQVAERTEDLTETNRKLSKEVEDRIKVQKHLNSVLDELSFAVKELEKAKEKAEKASKFKSQFLAMISHEIRTPMNAILGMGDLLLDTELDPEQLGYVEIFRGSGELLLKIINDILDFVQIESGQIDLVPVPFDPSRDVQSVCKSVAHSAHARDIEVICDVDQDVPAQVVGDPVRVRQILMNIVANAIKFTSSGEVDVRLSLEEAGDEYDRLLFTVRDTGIGIPEGKRGNIFESFVQADGSTTREHGGVGLGLAAASRLATLMDGEIWFESTRGKGSIFYFSIPFKKSVYEPHRSVADFSGIKVLLIDDNHTVREVLSRRLQTFGIDAVVAASGAEGLEYIKVADDRDDHFDLLVIDSEMPDMLGVDFLLKAQQKKILSGLVAIMFSAGCTEDERRNARVVGADYTLIKPVFDADLIRCLTAVLEVDNSKQDRDGTGLNVLLVEDNEDHRKILELFIMDTGAEVTTAVDGLKAVQLFSDHTYDLIFMDLELPVMGGVEAVTRMREFEQDGSRDRAVIVALAARTFRGHKDESNAAGCDGFISKPVKWETIRSTIAAVSRQNSLPQEIKFTE</sequence>
<keyword evidence="14" id="KW-1133">Transmembrane helix</keyword>
<dbReference type="Pfam" id="PF00072">
    <property type="entry name" value="Response_reg"/>
    <property type="match status" value="2"/>
</dbReference>
<dbReference type="Pfam" id="PF00512">
    <property type="entry name" value="HisKA"/>
    <property type="match status" value="1"/>
</dbReference>
<comment type="subunit">
    <text evidence="10">At low DSF concentrations, interacts with RpfF.</text>
</comment>